<reference evidence="5" key="1">
    <citation type="submission" date="2022-01" db="EMBL/GenBank/DDBJ databases">
        <title>Genome-Based Taxonomic Classification of the Phylum Actinobacteria.</title>
        <authorList>
            <person name="Gao Y."/>
        </authorList>
    </citation>
    <scope>NUCLEOTIDE SEQUENCE</scope>
    <source>
        <strain evidence="5">KLBMP 8922</strain>
    </source>
</reference>
<proteinExistence type="predicted"/>
<dbReference type="Proteomes" id="UP001165378">
    <property type="component" value="Unassembled WGS sequence"/>
</dbReference>
<keyword evidence="6" id="KW-1185">Reference proteome</keyword>
<feature type="active site" description="Nucleophile" evidence="1">
    <location>
        <position position="300"/>
    </location>
</feature>
<comment type="caution">
    <text evidence="5">The sequence shown here is derived from an EMBL/GenBank/DDBJ whole genome shotgun (WGS) entry which is preliminary data.</text>
</comment>
<dbReference type="EMBL" id="JAKFHA010000031">
    <property type="protein sequence ID" value="MCF2532254.1"/>
    <property type="molecule type" value="Genomic_DNA"/>
</dbReference>
<feature type="disulfide bond" evidence="2">
    <location>
        <begin position="317"/>
        <end position="353"/>
    </location>
</feature>
<dbReference type="AlphaFoldDB" id="A0AA41Q8D7"/>
<evidence type="ECO:0000313" key="5">
    <source>
        <dbReference type="EMBL" id="MCF2532254.1"/>
    </source>
</evidence>
<feature type="active site" evidence="1">
    <location>
        <position position="554"/>
    </location>
</feature>
<organism evidence="5 6">
    <name type="scientific">Yinghuangia soli</name>
    <dbReference type="NCBI Taxonomy" id="2908204"/>
    <lineage>
        <taxon>Bacteria</taxon>
        <taxon>Bacillati</taxon>
        <taxon>Actinomycetota</taxon>
        <taxon>Actinomycetes</taxon>
        <taxon>Kitasatosporales</taxon>
        <taxon>Streptomycetaceae</taxon>
        <taxon>Yinghuangia</taxon>
    </lineage>
</organism>
<sequence length="575" mass="62099">MLKAARVRGTFTNAFRLLLLGLAIVLTSTALPPPGPAFAAKAAAGGSTTTDWIFPNAVGDGLHYDQPTNVLRRDGVVARTNECCGHLTVHDFTPLALPTGTHIDKVEIRYHLAGVRTTARFTQYLPTFAECVDHTHPGYYKDFTPESETVLADYIVEYTDQDCGIRPERLADGDYYVEMVRYLGDNVTYAVDDISVRFTYTPPPAVVAVAPASGLIGGTYVATYSCADTPAYRVSQADGQPASGATLGLPVTSDGVHYQQRLQFDRAGTYVLYVDCGGSETGSPVVTVRDPLAYVALGDSYSSGEGVDPYFESQNACHRSQQAYSTLVDVPGTNTTYASLRGIPYNDWGFLACSGATTWDVLNKQLSGTPDGNNTNYRGLDDKTALVTITIGGNDMRFADVLQFCYKRPTFCPTTRFDGATTLADWFTRKLRTVVWDLDEVYRKIRTQAPNARVVVLGYPQLLPGSWSEQECAALQGVTVSGIQLGLSHAEQDFLRDATHRLNLAIAERANAVDGVEFVSAENAFAGHEVCGSQGAWINGPVLSPKGIEPGSFHPTATGQAQYAALVNQRLSAVS</sequence>
<evidence type="ECO:0000256" key="1">
    <source>
        <dbReference type="PIRSR" id="PIRSR637460-1"/>
    </source>
</evidence>
<dbReference type="GO" id="GO:0004806">
    <property type="term" value="F:triacylglycerol lipase activity"/>
    <property type="evidence" value="ECO:0007669"/>
    <property type="project" value="TreeGrafter"/>
</dbReference>
<accession>A0AA41Q8D7</accession>
<dbReference type="InterPro" id="IPR013830">
    <property type="entry name" value="SGNH_hydro"/>
</dbReference>
<keyword evidence="2" id="KW-1015">Disulfide bond</keyword>
<name>A0AA41Q8D7_9ACTN</name>
<dbReference type="SUPFAM" id="SSF52266">
    <property type="entry name" value="SGNH hydrolase"/>
    <property type="match status" value="1"/>
</dbReference>
<feature type="chain" id="PRO_5041359342" evidence="3">
    <location>
        <begin position="40"/>
        <end position="575"/>
    </location>
</feature>
<feature type="signal peptide" evidence="3">
    <location>
        <begin position="1"/>
        <end position="39"/>
    </location>
</feature>
<dbReference type="GO" id="GO:0019433">
    <property type="term" value="P:triglyceride catabolic process"/>
    <property type="evidence" value="ECO:0007669"/>
    <property type="project" value="TreeGrafter"/>
</dbReference>
<dbReference type="Pfam" id="PF13472">
    <property type="entry name" value="Lipase_GDSL_2"/>
    <property type="match status" value="1"/>
</dbReference>
<evidence type="ECO:0000313" key="6">
    <source>
        <dbReference type="Proteomes" id="UP001165378"/>
    </source>
</evidence>
<dbReference type="Gene3D" id="3.40.50.1110">
    <property type="entry name" value="SGNH hydrolase"/>
    <property type="match status" value="1"/>
</dbReference>
<dbReference type="InterPro" id="IPR036514">
    <property type="entry name" value="SGNH_hydro_sf"/>
</dbReference>
<keyword evidence="5" id="KW-0378">Hydrolase</keyword>
<keyword evidence="3" id="KW-0732">Signal</keyword>
<feature type="domain" description="SGNH hydrolase-type esterase" evidence="4">
    <location>
        <begin position="296"/>
        <end position="561"/>
    </location>
</feature>
<evidence type="ECO:0000259" key="4">
    <source>
        <dbReference type="Pfam" id="PF13472"/>
    </source>
</evidence>
<evidence type="ECO:0000256" key="3">
    <source>
        <dbReference type="SAM" id="SignalP"/>
    </source>
</evidence>
<protein>
    <submittedName>
        <fullName evidence="5">SGNH/GDSL hydrolase family protein</fullName>
    </submittedName>
</protein>
<dbReference type="RefSeq" id="WP_235057030.1">
    <property type="nucleotide sequence ID" value="NZ_JAKFHA010000031.1"/>
</dbReference>
<dbReference type="InterPro" id="IPR037460">
    <property type="entry name" value="SEST-like"/>
</dbReference>
<dbReference type="CDD" id="cd01823">
    <property type="entry name" value="SEST_like"/>
    <property type="match status" value="1"/>
</dbReference>
<dbReference type="PANTHER" id="PTHR37981">
    <property type="entry name" value="LIPASE 2"/>
    <property type="match status" value="1"/>
</dbReference>
<gene>
    <name evidence="5" type="ORF">LZ495_34255</name>
</gene>
<evidence type="ECO:0000256" key="2">
    <source>
        <dbReference type="PIRSR" id="PIRSR637460-2"/>
    </source>
</evidence>
<dbReference type="PANTHER" id="PTHR37981:SF1">
    <property type="entry name" value="SGNH HYDROLASE-TYPE ESTERASE DOMAIN-CONTAINING PROTEIN"/>
    <property type="match status" value="1"/>
</dbReference>